<keyword evidence="1" id="KW-0812">Transmembrane</keyword>
<feature type="transmembrane region" description="Helical" evidence="1">
    <location>
        <begin position="69"/>
        <end position="95"/>
    </location>
</feature>
<dbReference type="AlphaFoldDB" id="A0A0F9U968"/>
<evidence type="ECO:0000256" key="1">
    <source>
        <dbReference type="SAM" id="Phobius"/>
    </source>
</evidence>
<proteinExistence type="predicted"/>
<reference evidence="2" key="1">
    <citation type="journal article" date="2015" name="Nature">
        <title>Complex archaea that bridge the gap between prokaryotes and eukaryotes.</title>
        <authorList>
            <person name="Spang A."/>
            <person name="Saw J.H."/>
            <person name="Jorgensen S.L."/>
            <person name="Zaremba-Niedzwiedzka K."/>
            <person name="Martijn J."/>
            <person name="Lind A.E."/>
            <person name="van Eijk R."/>
            <person name="Schleper C."/>
            <person name="Guy L."/>
            <person name="Ettema T.J."/>
        </authorList>
    </citation>
    <scope>NUCLEOTIDE SEQUENCE</scope>
</reference>
<dbReference type="Pfam" id="PF11162">
    <property type="entry name" value="DUF2946"/>
    <property type="match status" value="1"/>
</dbReference>
<sequence length="127" mass="14019">MKLSRSQRSLFAWLLYFSILFNVPTCGLLHGQMSGMQLSGVGIVFCSLGYGSSVDLSADDGSSTKSSMMAFKCPVCGSVTVSIALLFALAWLLTLRRDRPQPQRQQVPRLYPRYAWPPANPRASPLF</sequence>
<evidence type="ECO:0008006" key="3">
    <source>
        <dbReference type="Google" id="ProtNLM"/>
    </source>
</evidence>
<keyword evidence="1" id="KW-0472">Membrane</keyword>
<keyword evidence="1" id="KW-1133">Transmembrane helix</keyword>
<comment type="caution">
    <text evidence="2">The sequence shown here is derived from an EMBL/GenBank/DDBJ whole genome shotgun (WGS) entry which is preliminary data.</text>
</comment>
<dbReference type="EMBL" id="LAZR01000789">
    <property type="protein sequence ID" value="KKN57781.1"/>
    <property type="molecule type" value="Genomic_DNA"/>
</dbReference>
<accession>A0A0F9U968</accession>
<evidence type="ECO:0000313" key="2">
    <source>
        <dbReference type="EMBL" id="KKN57781.1"/>
    </source>
</evidence>
<protein>
    <recommendedName>
        <fullName evidence="3">DUF2946 domain-containing protein</fullName>
    </recommendedName>
</protein>
<gene>
    <name evidence="2" type="ORF">LCGC14_0558690</name>
</gene>
<name>A0A0F9U968_9ZZZZ</name>
<dbReference type="InterPro" id="IPR021333">
    <property type="entry name" value="DUF2946"/>
</dbReference>
<organism evidence="2">
    <name type="scientific">marine sediment metagenome</name>
    <dbReference type="NCBI Taxonomy" id="412755"/>
    <lineage>
        <taxon>unclassified sequences</taxon>
        <taxon>metagenomes</taxon>
        <taxon>ecological metagenomes</taxon>
    </lineage>
</organism>